<gene>
    <name evidence="2" type="ORF">O9X88_07300</name>
</gene>
<dbReference type="RefSeq" id="WP_269833792.1">
    <property type="nucleotide sequence ID" value="NZ_JAPZLN010000005.1"/>
</dbReference>
<keyword evidence="1" id="KW-1133">Transmembrane helix</keyword>
<dbReference type="Proteomes" id="UP001151018">
    <property type="component" value="Unassembled WGS sequence"/>
</dbReference>
<proteinExistence type="predicted"/>
<dbReference type="EMBL" id="JAPZLR010000004">
    <property type="protein sequence ID" value="MCZ7937349.1"/>
    <property type="molecule type" value="Genomic_DNA"/>
</dbReference>
<dbReference type="GeneID" id="79864666"/>
<keyword evidence="1" id="KW-0472">Membrane</keyword>
<feature type="transmembrane region" description="Helical" evidence="1">
    <location>
        <begin position="257"/>
        <end position="288"/>
    </location>
</feature>
<reference evidence="2" key="1">
    <citation type="submission" date="2022-12" db="EMBL/GenBank/DDBJ databases">
        <title>Draft genome sequences of 22 rhizogenic Agrobacterium biovar 1 strains, the causative agent of hairy root disease.</title>
        <authorList>
            <person name="Kim N."/>
            <person name="Vargas P."/>
            <person name="Rediers H."/>
        </authorList>
    </citation>
    <scope>NUCLEOTIDE SEQUENCE</scope>
    <source>
        <strain evidence="2">ST15.13.006</strain>
    </source>
</reference>
<evidence type="ECO:0000313" key="3">
    <source>
        <dbReference type="Proteomes" id="UP001151018"/>
    </source>
</evidence>
<keyword evidence="1" id="KW-0812">Transmembrane</keyword>
<sequence>MAALPIRVQFGSVKITLSAVRRLWLDLNAEVQEQRKIEQHDANVHIPVGESSPELDEAYRVACIVNYSDNAREIFYSTDELSTPHEGAQISQIILTNILPYRQRMNGGEPFHQFEILLDFTTPSLVEVSASHSEPTANASGFHLGGNRSGWRAGIDSAVRKHIKERNRLWTWFHGRFTYDLFLAVIGLPFALYACWRLAPLVEKVFSGMNSVVVGGAYIYIAFCSLWLYRIAFAYVRWAFPKVELVDQATPSKTHRTILGGVGVFVISTFTASVLDIPFIGQIAGIFLTR</sequence>
<comment type="caution">
    <text evidence="2">The sequence shown here is derived from an EMBL/GenBank/DDBJ whole genome shotgun (WGS) entry which is preliminary data.</text>
</comment>
<organism evidence="2 3">
    <name type="scientific">Agrobacterium salinitolerans</name>
    <dbReference type="NCBI Taxonomy" id="1183413"/>
    <lineage>
        <taxon>Bacteria</taxon>
        <taxon>Pseudomonadati</taxon>
        <taxon>Pseudomonadota</taxon>
        <taxon>Alphaproteobacteria</taxon>
        <taxon>Hyphomicrobiales</taxon>
        <taxon>Rhizobiaceae</taxon>
        <taxon>Rhizobium/Agrobacterium group</taxon>
        <taxon>Agrobacterium</taxon>
    </lineage>
</organism>
<name>A0A9X3KM39_9HYPH</name>
<feature type="transmembrane region" description="Helical" evidence="1">
    <location>
        <begin position="211"/>
        <end position="236"/>
    </location>
</feature>
<feature type="transmembrane region" description="Helical" evidence="1">
    <location>
        <begin position="177"/>
        <end position="199"/>
    </location>
</feature>
<evidence type="ECO:0000256" key="1">
    <source>
        <dbReference type="SAM" id="Phobius"/>
    </source>
</evidence>
<evidence type="ECO:0000313" key="2">
    <source>
        <dbReference type="EMBL" id="MCZ7937349.1"/>
    </source>
</evidence>
<dbReference type="AlphaFoldDB" id="A0A9X3KM39"/>
<protein>
    <submittedName>
        <fullName evidence="2">Uncharacterized protein</fullName>
    </submittedName>
</protein>
<accession>A0A9X3KM39</accession>